<keyword evidence="1" id="KW-1133">Transmembrane helix</keyword>
<organism evidence="2 3">
    <name type="scientific">Portunus trituberculatus</name>
    <name type="common">Swimming crab</name>
    <name type="synonym">Neptunus trituberculatus</name>
    <dbReference type="NCBI Taxonomy" id="210409"/>
    <lineage>
        <taxon>Eukaryota</taxon>
        <taxon>Metazoa</taxon>
        <taxon>Ecdysozoa</taxon>
        <taxon>Arthropoda</taxon>
        <taxon>Crustacea</taxon>
        <taxon>Multicrustacea</taxon>
        <taxon>Malacostraca</taxon>
        <taxon>Eumalacostraca</taxon>
        <taxon>Eucarida</taxon>
        <taxon>Decapoda</taxon>
        <taxon>Pleocyemata</taxon>
        <taxon>Brachyura</taxon>
        <taxon>Eubrachyura</taxon>
        <taxon>Portunoidea</taxon>
        <taxon>Portunidae</taxon>
        <taxon>Portuninae</taxon>
        <taxon>Portunus</taxon>
    </lineage>
</organism>
<protein>
    <submittedName>
        <fullName evidence="2">Uncharacterized protein</fullName>
    </submittedName>
</protein>
<dbReference type="AlphaFoldDB" id="A0A5B7KD93"/>
<name>A0A5B7KD93_PORTR</name>
<evidence type="ECO:0000313" key="2">
    <source>
        <dbReference type="EMBL" id="MPD04806.1"/>
    </source>
</evidence>
<proteinExistence type="predicted"/>
<keyword evidence="1" id="KW-0812">Transmembrane</keyword>
<accession>A0A5B7KD93</accession>
<keyword evidence="3" id="KW-1185">Reference proteome</keyword>
<sequence length="146" mass="16667">MYCILFYSTQVRRQSRARVEMAVAVVMVAGVVVVMLVLPLVPRQLELLFQGKSKALRFNMFVYLPRSRLSVEIRVFWLHFLTLIKTSPIFAPSLDAKLSRVLGHLRKRDKSRNSGVLLTNGAVPLSSGESRVNNFLERMILPQHTK</sequence>
<reference evidence="2 3" key="1">
    <citation type="submission" date="2019-05" db="EMBL/GenBank/DDBJ databases">
        <title>Another draft genome of Portunus trituberculatus and its Hox gene families provides insights of decapod evolution.</title>
        <authorList>
            <person name="Jeong J.-H."/>
            <person name="Song I."/>
            <person name="Kim S."/>
            <person name="Choi T."/>
            <person name="Kim D."/>
            <person name="Ryu S."/>
            <person name="Kim W."/>
        </authorList>
    </citation>
    <scope>NUCLEOTIDE SEQUENCE [LARGE SCALE GENOMIC DNA]</scope>
    <source>
        <tissue evidence="2">Muscle</tissue>
    </source>
</reference>
<comment type="caution">
    <text evidence="2">The sequence shown here is derived from an EMBL/GenBank/DDBJ whole genome shotgun (WGS) entry which is preliminary data.</text>
</comment>
<evidence type="ECO:0000313" key="3">
    <source>
        <dbReference type="Proteomes" id="UP000324222"/>
    </source>
</evidence>
<keyword evidence="1" id="KW-0472">Membrane</keyword>
<evidence type="ECO:0000256" key="1">
    <source>
        <dbReference type="SAM" id="Phobius"/>
    </source>
</evidence>
<dbReference type="EMBL" id="VSRR010142913">
    <property type="protein sequence ID" value="MPD04806.1"/>
    <property type="molecule type" value="Genomic_DNA"/>
</dbReference>
<feature type="transmembrane region" description="Helical" evidence="1">
    <location>
        <begin position="21"/>
        <end position="41"/>
    </location>
</feature>
<gene>
    <name evidence="2" type="ORF">E2C01_100515</name>
</gene>
<dbReference type="Proteomes" id="UP000324222">
    <property type="component" value="Unassembled WGS sequence"/>
</dbReference>